<dbReference type="EMBL" id="MU273478">
    <property type="protein sequence ID" value="KAI0035847.1"/>
    <property type="molecule type" value="Genomic_DNA"/>
</dbReference>
<name>A0ACB8QW08_9AGAM</name>
<gene>
    <name evidence="1" type="ORF">K488DRAFT_76320</name>
</gene>
<accession>A0ACB8QW08</accession>
<reference evidence="1" key="1">
    <citation type="submission" date="2021-02" db="EMBL/GenBank/DDBJ databases">
        <authorList>
            <consortium name="DOE Joint Genome Institute"/>
            <person name="Ahrendt S."/>
            <person name="Looney B.P."/>
            <person name="Miyauchi S."/>
            <person name="Morin E."/>
            <person name="Drula E."/>
            <person name="Courty P.E."/>
            <person name="Chicoki N."/>
            <person name="Fauchery L."/>
            <person name="Kohler A."/>
            <person name="Kuo A."/>
            <person name="Labutti K."/>
            <person name="Pangilinan J."/>
            <person name="Lipzen A."/>
            <person name="Riley R."/>
            <person name="Andreopoulos W."/>
            <person name="He G."/>
            <person name="Johnson J."/>
            <person name="Barry K.W."/>
            <person name="Grigoriev I.V."/>
            <person name="Nagy L."/>
            <person name="Hibbett D."/>
            <person name="Henrissat B."/>
            <person name="Matheny P.B."/>
            <person name="Labbe J."/>
            <person name="Martin F."/>
        </authorList>
    </citation>
    <scope>NUCLEOTIDE SEQUENCE</scope>
    <source>
        <strain evidence="1">EC-137</strain>
    </source>
</reference>
<keyword evidence="2" id="KW-1185">Reference proteome</keyword>
<evidence type="ECO:0000313" key="2">
    <source>
        <dbReference type="Proteomes" id="UP000814128"/>
    </source>
</evidence>
<proteinExistence type="predicted"/>
<sequence>MTQCTLSPDHIIQSPSTKLRRFSASSNSASVRRKRYSRSTHEERKPLTYSSLPSTPVLPSPPEFTATQSPVATTRTLPVSDISAPPFSLWDYLREELLATDFDSHQELKWERVSNFLHIPIAIEKIILFGFVLCFDSFLYTFTVQPIRFVLAVWRVLVNFATRSEKPLPPSQKADILRTFLVALSIVMLVPLTDASKIYHSIRGQDTIKLYVIFNALEIADRLCASIGQDIVDCLFSRSNLTLLSRRAPFTPHTLRPVFFFALATIYTVLHAMVMIYQLLCLNVAINSYDNALLSLLMSNQFVEIKGSVFKKFEKDNLFQITCADIVERFTLSLMLFFVAFRNLIELSGSAFDFGEGFALPRSFGWIHGGPAGARVLWTTFYPVLTVMLSETLVDWLKHAFITKFNHIRPSVYERYTDVLCRDLASGTRLGARKHTYVDQSPLVARRLGFSSLPLAVLAILIGSQSLSLVFSTPTSPFTFAIDAPGVPWEVSWWVAQLDAVDWAALARWVKWGTLGFAFWVCAVLIKILMGVNLVSYANWRREGMEAREAADVVNNFGRDPIGEGSEEQKYNKGLKTLLNDFQHNAAPTAEIGERTPGVKEEYTKDGKRRYKLEELTRFTMVKTIW</sequence>
<evidence type="ECO:0000313" key="1">
    <source>
        <dbReference type="EMBL" id="KAI0035847.1"/>
    </source>
</evidence>
<protein>
    <submittedName>
        <fullName evidence="1">Eukaryotic membrane protein family-domain-containing protein</fullName>
    </submittedName>
</protein>
<reference evidence="1" key="2">
    <citation type="journal article" date="2022" name="New Phytol.">
        <title>Evolutionary transition to the ectomycorrhizal habit in the genomes of a hyperdiverse lineage of mushroom-forming fungi.</title>
        <authorList>
            <person name="Looney B."/>
            <person name="Miyauchi S."/>
            <person name="Morin E."/>
            <person name="Drula E."/>
            <person name="Courty P.E."/>
            <person name="Kohler A."/>
            <person name="Kuo A."/>
            <person name="LaButti K."/>
            <person name="Pangilinan J."/>
            <person name="Lipzen A."/>
            <person name="Riley R."/>
            <person name="Andreopoulos W."/>
            <person name="He G."/>
            <person name="Johnson J."/>
            <person name="Nolan M."/>
            <person name="Tritt A."/>
            <person name="Barry K.W."/>
            <person name="Grigoriev I.V."/>
            <person name="Nagy L.G."/>
            <person name="Hibbett D."/>
            <person name="Henrissat B."/>
            <person name="Matheny P.B."/>
            <person name="Labbe J."/>
            <person name="Martin F.M."/>
        </authorList>
    </citation>
    <scope>NUCLEOTIDE SEQUENCE</scope>
    <source>
        <strain evidence="1">EC-137</strain>
    </source>
</reference>
<organism evidence="1 2">
    <name type="scientific">Vararia minispora EC-137</name>
    <dbReference type="NCBI Taxonomy" id="1314806"/>
    <lineage>
        <taxon>Eukaryota</taxon>
        <taxon>Fungi</taxon>
        <taxon>Dikarya</taxon>
        <taxon>Basidiomycota</taxon>
        <taxon>Agaricomycotina</taxon>
        <taxon>Agaricomycetes</taxon>
        <taxon>Russulales</taxon>
        <taxon>Lachnocladiaceae</taxon>
        <taxon>Vararia</taxon>
    </lineage>
</organism>
<comment type="caution">
    <text evidence="1">The sequence shown here is derived from an EMBL/GenBank/DDBJ whole genome shotgun (WGS) entry which is preliminary data.</text>
</comment>
<dbReference type="Proteomes" id="UP000814128">
    <property type="component" value="Unassembled WGS sequence"/>
</dbReference>